<feature type="signal peptide" evidence="1">
    <location>
        <begin position="1"/>
        <end position="23"/>
    </location>
</feature>
<dbReference type="Gene3D" id="3.40.190.10">
    <property type="entry name" value="Periplasmic binding protein-like II"/>
    <property type="match status" value="3"/>
</dbReference>
<evidence type="ECO:0000256" key="1">
    <source>
        <dbReference type="SAM" id="SignalP"/>
    </source>
</evidence>
<accession>A0A1I1TZ45</accession>
<dbReference type="PANTHER" id="PTHR43649:SF12">
    <property type="entry name" value="DIACETYLCHITOBIOSE BINDING PROTEIN DASA"/>
    <property type="match status" value="1"/>
</dbReference>
<dbReference type="PROSITE" id="PS51257">
    <property type="entry name" value="PROKAR_LIPOPROTEIN"/>
    <property type="match status" value="1"/>
</dbReference>
<keyword evidence="1" id="KW-0732">Signal</keyword>
<dbReference type="Proteomes" id="UP000198855">
    <property type="component" value="Unassembled WGS sequence"/>
</dbReference>
<dbReference type="AlphaFoldDB" id="A0A1I1TZ45"/>
<sequence length="571" mass="63116">MRKKLSKATAILLITTVAFSTLAACSNGGSNSENSSSEAGDNGFAKGKFDSPVTLTTIGCINSSYKFKEGESLENNLHTQYMKENLNIDIKYKYVTAADQCSNKIRLDMAANDPLPDVMSIADPQLMADLIDSGKMMDISEAFEKYASPELKKMYDIDESYWAQVVKDGKKYGIPVLARAQQNDPLLWIRTDYLKKLNLQAPKTFDDLAKVMDAMVNTDLGKGKNNPPLAISLKGNGGSLWDGPVSWRGDASWIFGGFGVIPTYWNKWHGDQIEYGSIQPEMKDALALMADWFKKGYISPDVGLIDVGKSDETFRTGQAGITAGPVFTSTVVRNYVQKNDPNATVSPFEIPAGPSGKAGRHFTAVPNGALMVSKDYKHVEALFLYLNKLVEIGNPAAGSELEKGWKEGYDYVMKDGKVSKLEADFPDKIAVNPSKYFLTGQPLIDPQLELDAQMKFYNGEKPSTPYEQSLYDLIPDNEKQDPKTVNDWLGAKLVTDQKEASLANLFLGPQTETMKSKGEALSKMESETFLKIIYGKAPIDEFDTFVKNWKSMGGDKITEEVNAWYEAVNVK</sequence>
<organism evidence="2 3">
    <name type="scientific">Paenibacillus catalpae</name>
    <dbReference type="NCBI Taxonomy" id="1045775"/>
    <lineage>
        <taxon>Bacteria</taxon>
        <taxon>Bacillati</taxon>
        <taxon>Bacillota</taxon>
        <taxon>Bacilli</taxon>
        <taxon>Bacillales</taxon>
        <taxon>Paenibacillaceae</taxon>
        <taxon>Paenibacillus</taxon>
    </lineage>
</organism>
<proteinExistence type="predicted"/>
<gene>
    <name evidence="2" type="ORF">SAMN05216378_0765</name>
</gene>
<keyword evidence="3" id="KW-1185">Reference proteome</keyword>
<dbReference type="OrthoDB" id="9787283at2"/>
<feature type="chain" id="PRO_5039322556" evidence="1">
    <location>
        <begin position="24"/>
        <end position="571"/>
    </location>
</feature>
<dbReference type="STRING" id="1045775.SAMN05216378_0765"/>
<name>A0A1I1TZ45_9BACL</name>
<dbReference type="PANTHER" id="PTHR43649">
    <property type="entry name" value="ARABINOSE-BINDING PROTEIN-RELATED"/>
    <property type="match status" value="1"/>
</dbReference>
<protein>
    <submittedName>
        <fullName evidence="2">Putative aldouronate transport system substrate-binding protein</fullName>
    </submittedName>
</protein>
<dbReference type="InterPro" id="IPR050490">
    <property type="entry name" value="Bact_solute-bd_prot1"/>
</dbReference>
<reference evidence="3" key="1">
    <citation type="submission" date="2016-10" db="EMBL/GenBank/DDBJ databases">
        <authorList>
            <person name="Varghese N."/>
            <person name="Submissions S."/>
        </authorList>
    </citation>
    <scope>NUCLEOTIDE SEQUENCE [LARGE SCALE GENOMIC DNA]</scope>
    <source>
        <strain evidence="3">CGMCC 1.10784</strain>
    </source>
</reference>
<evidence type="ECO:0000313" key="2">
    <source>
        <dbReference type="EMBL" id="SFD63665.1"/>
    </source>
</evidence>
<dbReference type="EMBL" id="FOMT01000001">
    <property type="protein sequence ID" value="SFD63665.1"/>
    <property type="molecule type" value="Genomic_DNA"/>
</dbReference>
<dbReference type="RefSeq" id="WP_091181179.1">
    <property type="nucleotide sequence ID" value="NZ_FOMT01000001.1"/>
</dbReference>
<evidence type="ECO:0000313" key="3">
    <source>
        <dbReference type="Proteomes" id="UP000198855"/>
    </source>
</evidence>
<dbReference type="SUPFAM" id="SSF53850">
    <property type="entry name" value="Periplasmic binding protein-like II"/>
    <property type="match status" value="1"/>
</dbReference>